<dbReference type="InterPro" id="IPR014729">
    <property type="entry name" value="Rossmann-like_a/b/a_fold"/>
</dbReference>
<dbReference type="SUPFAM" id="SSF52402">
    <property type="entry name" value="Adenine nucleotide alpha hydrolases-like"/>
    <property type="match status" value="2"/>
</dbReference>
<name>A0A6G9YH68_9NOCA</name>
<comment type="similarity">
    <text evidence="1">Belongs to the universal stress protein A family.</text>
</comment>
<feature type="domain" description="UspA" evidence="2">
    <location>
        <begin position="157"/>
        <end position="286"/>
    </location>
</feature>
<gene>
    <name evidence="3" type="ORF">F5544_23395</name>
</gene>
<dbReference type="PANTHER" id="PTHR46268:SF6">
    <property type="entry name" value="UNIVERSAL STRESS PROTEIN UP12"/>
    <property type="match status" value="1"/>
</dbReference>
<dbReference type="RefSeq" id="WP_167475211.1">
    <property type="nucleotide sequence ID" value="NZ_CP046172.1"/>
</dbReference>
<accession>A0A6G9YH68</accession>
<dbReference type="PANTHER" id="PTHR46268">
    <property type="entry name" value="STRESS RESPONSE PROTEIN NHAX"/>
    <property type="match status" value="1"/>
</dbReference>
<reference evidence="3 4" key="1">
    <citation type="journal article" date="2019" name="ACS Chem. Biol.">
        <title>Identification and Mobilization of a Cryptic Antibiotic Biosynthesis Gene Locus from a Human-Pathogenic Nocardia Isolate.</title>
        <authorList>
            <person name="Herisse M."/>
            <person name="Ishida K."/>
            <person name="Porter J.L."/>
            <person name="Howden B."/>
            <person name="Hertweck C."/>
            <person name="Stinear T.P."/>
            <person name="Pidot S.J."/>
        </authorList>
    </citation>
    <scope>NUCLEOTIDE SEQUENCE [LARGE SCALE GENOMIC DNA]</scope>
    <source>
        <strain evidence="3 4">AUSMDU00012717</strain>
    </source>
</reference>
<organism evidence="3 4">
    <name type="scientific">Nocardia arthritidis</name>
    <dbReference type="NCBI Taxonomy" id="228602"/>
    <lineage>
        <taxon>Bacteria</taxon>
        <taxon>Bacillati</taxon>
        <taxon>Actinomycetota</taxon>
        <taxon>Actinomycetes</taxon>
        <taxon>Mycobacteriales</taxon>
        <taxon>Nocardiaceae</taxon>
        <taxon>Nocardia</taxon>
    </lineage>
</organism>
<sequence>MSASINPPVLVGTDGSDPALAAVRWAAGEAVMHRAPLTILHCIGAPVDFGPGIAFSRFDYEVYRQAGIAALEQSRAAAAEAIRSAGELEITTELIEAPPIPVLRDRSKDARLLVVGTQGLGAFRRALLGSVSTALARHAECPVAIVPESPKYDSRDQRVVVGVDGSACSARAIEIAFDEATFRGAALTAVLAWTEFPPYIPREDMRQEAEAILAESLAGYGERYPEVAVRRMVATDRPAKVLLELGSGAQLIVVGSHGRGGFAGMTLGSVSQAVLHATTAPLIIARSHA</sequence>
<protein>
    <submittedName>
        <fullName evidence="3">Universal stress protein</fullName>
    </submittedName>
</protein>
<dbReference type="EMBL" id="CP046172">
    <property type="protein sequence ID" value="QIS12538.1"/>
    <property type="molecule type" value="Genomic_DNA"/>
</dbReference>
<feature type="domain" description="UspA" evidence="2">
    <location>
        <begin position="8"/>
        <end position="147"/>
    </location>
</feature>
<dbReference type="KEGG" id="nah:F5544_23395"/>
<dbReference type="InterPro" id="IPR006015">
    <property type="entry name" value="Universal_stress_UspA"/>
</dbReference>
<evidence type="ECO:0000256" key="1">
    <source>
        <dbReference type="ARBA" id="ARBA00008791"/>
    </source>
</evidence>
<evidence type="ECO:0000313" key="3">
    <source>
        <dbReference type="EMBL" id="QIS12538.1"/>
    </source>
</evidence>
<dbReference type="AlphaFoldDB" id="A0A6G9YH68"/>
<proteinExistence type="inferred from homology"/>
<dbReference type="Pfam" id="PF00582">
    <property type="entry name" value="Usp"/>
    <property type="match status" value="2"/>
</dbReference>
<evidence type="ECO:0000259" key="2">
    <source>
        <dbReference type="Pfam" id="PF00582"/>
    </source>
</evidence>
<evidence type="ECO:0000313" key="4">
    <source>
        <dbReference type="Proteomes" id="UP000503540"/>
    </source>
</evidence>
<dbReference type="Gene3D" id="3.40.50.620">
    <property type="entry name" value="HUPs"/>
    <property type="match status" value="2"/>
</dbReference>
<dbReference type="InterPro" id="IPR006016">
    <property type="entry name" value="UspA"/>
</dbReference>
<dbReference type="Proteomes" id="UP000503540">
    <property type="component" value="Chromosome"/>
</dbReference>
<dbReference type="PRINTS" id="PR01438">
    <property type="entry name" value="UNVRSLSTRESS"/>
</dbReference>
<keyword evidence="4" id="KW-1185">Reference proteome</keyword>